<feature type="compositionally biased region" description="Polar residues" evidence="1">
    <location>
        <begin position="31"/>
        <end position="49"/>
    </location>
</feature>
<gene>
    <name evidence="2" type="ORF">ACIGXA_17360</name>
</gene>
<sequence length="207" mass="22302">MRVSPAVRPIGALLACCLALVGCNGNVNQAKTPKASSAVTTPGPKQTGTADGLPNKNPRLFRTATPCKLVTSDDLRKLFKGTFSNILGTEDSPVTDEIEMTRACGYHSSDARIDHPSSYDITDLTLTITTTLDDKAGTLWRTCQEAMRTVGGQHAFMPEANDLIHLGPGWYQARKGQVIIEIHGITENDLTDEGARNILKVALNRLA</sequence>
<organism evidence="2 3">
    <name type="scientific">Streptomyces fildesensis</name>
    <dbReference type="NCBI Taxonomy" id="375757"/>
    <lineage>
        <taxon>Bacteria</taxon>
        <taxon>Bacillati</taxon>
        <taxon>Actinomycetota</taxon>
        <taxon>Actinomycetes</taxon>
        <taxon>Kitasatosporales</taxon>
        <taxon>Streptomycetaceae</taxon>
        <taxon>Streptomyces</taxon>
    </lineage>
</organism>
<evidence type="ECO:0008006" key="4">
    <source>
        <dbReference type="Google" id="ProtNLM"/>
    </source>
</evidence>
<keyword evidence="3" id="KW-1185">Reference proteome</keyword>
<evidence type="ECO:0000313" key="3">
    <source>
        <dbReference type="Proteomes" id="UP001614394"/>
    </source>
</evidence>
<proteinExistence type="predicted"/>
<feature type="region of interest" description="Disordered" evidence="1">
    <location>
        <begin position="31"/>
        <end position="58"/>
    </location>
</feature>
<dbReference type="RefSeq" id="WP_399649725.1">
    <property type="nucleotide sequence ID" value="NZ_JBITYG010000004.1"/>
</dbReference>
<comment type="caution">
    <text evidence="2">The sequence shown here is derived from an EMBL/GenBank/DDBJ whole genome shotgun (WGS) entry which is preliminary data.</text>
</comment>
<reference evidence="2 3" key="1">
    <citation type="submission" date="2024-10" db="EMBL/GenBank/DDBJ databases">
        <title>The Natural Products Discovery Center: Release of the First 8490 Sequenced Strains for Exploring Actinobacteria Biosynthetic Diversity.</title>
        <authorList>
            <person name="Kalkreuter E."/>
            <person name="Kautsar S.A."/>
            <person name="Yang D."/>
            <person name="Bader C.D."/>
            <person name="Teijaro C.N."/>
            <person name="Fluegel L."/>
            <person name="Davis C.M."/>
            <person name="Simpson J.R."/>
            <person name="Lauterbach L."/>
            <person name="Steele A.D."/>
            <person name="Gui C."/>
            <person name="Meng S."/>
            <person name="Li G."/>
            <person name="Viehrig K."/>
            <person name="Ye F."/>
            <person name="Su P."/>
            <person name="Kiefer A.F."/>
            <person name="Nichols A."/>
            <person name="Cepeda A.J."/>
            <person name="Yan W."/>
            <person name="Fan B."/>
            <person name="Jiang Y."/>
            <person name="Adhikari A."/>
            <person name="Zheng C.-J."/>
            <person name="Schuster L."/>
            <person name="Cowan T.M."/>
            <person name="Smanski M.J."/>
            <person name="Chevrette M.G."/>
            <person name="De Carvalho L.P.S."/>
            <person name="Shen B."/>
        </authorList>
    </citation>
    <scope>NUCLEOTIDE SEQUENCE [LARGE SCALE GENOMIC DNA]</scope>
    <source>
        <strain evidence="2 3">NPDC053399</strain>
    </source>
</reference>
<evidence type="ECO:0000313" key="2">
    <source>
        <dbReference type="EMBL" id="MFI9102289.1"/>
    </source>
</evidence>
<dbReference type="Proteomes" id="UP001614394">
    <property type="component" value="Unassembled WGS sequence"/>
</dbReference>
<dbReference type="PROSITE" id="PS51257">
    <property type="entry name" value="PROKAR_LIPOPROTEIN"/>
    <property type="match status" value="1"/>
</dbReference>
<dbReference type="EMBL" id="JBITYG010000004">
    <property type="protein sequence ID" value="MFI9102289.1"/>
    <property type="molecule type" value="Genomic_DNA"/>
</dbReference>
<name>A0ABW8C789_9ACTN</name>
<accession>A0ABW8C789</accession>
<evidence type="ECO:0000256" key="1">
    <source>
        <dbReference type="SAM" id="MobiDB-lite"/>
    </source>
</evidence>
<protein>
    <recommendedName>
        <fullName evidence="4">DUF3558 domain-containing protein</fullName>
    </recommendedName>
</protein>